<dbReference type="Proteomes" id="UP000231276">
    <property type="component" value="Unassembled WGS sequence"/>
</dbReference>
<feature type="transmembrane region" description="Helical" evidence="1">
    <location>
        <begin position="110"/>
        <end position="128"/>
    </location>
</feature>
<feature type="transmembrane region" description="Helical" evidence="1">
    <location>
        <begin position="86"/>
        <end position="104"/>
    </location>
</feature>
<evidence type="ECO:0000256" key="1">
    <source>
        <dbReference type="SAM" id="Phobius"/>
    </source>
</evidence>
<organism evidence="2 3">
    <name type="scientific">Candidatus Campbellbacteria bacterium CG22_combo_CG10-13_8_21_14_all_43_18</name>
    <dbReference type="NCBI Taxonomy" id="1974530"/>
    <lineage>
        <taxon>Bacteria</taxon>
        <taxon>Candidatus Campbelliibacteriota</taxon>
    </lineage>
</organism>
<keyword evidence="1" id="KW-1133">Transmembrane helix</keyword>
<comment type="caution">
    <text evidence="2">The sequence shown here is derived from an EMBL/GenBank/DDBJ whole genome shotgun (WGS) entry which is preliminary data.</text>
</comment>
<feature type="transmembrane region" description="Helical" evidence="1">
    <location>
        <begin position="6"/>
        <end position="25"/>
    </location>
</feature>
<reference evidence="2 3" key="1">
    <citation type="submission" date="2017-09" db="EMBL/GenBank/DDBJ databases">
        <title>Depth-based differentiation of microbial function through sediment-hosted aquifers and enrichment of novel symbionts in the deep terrestrial subsurface.</title>
        <authorList>
            <person name="Probst A.J."/>
            <person name="Ladd B."/>
            <person name="Jarett J.K."/>
            <person name="Geller-Mcgrath D.E."/>
            <person name="Sieber C.M."/>
            <person name="Emerson J.B."/>
            <person name="Anantharaman K."/>
            <person name="Thomas B.C."/>
            <person name="Malmstrom R."/>
            <person name="Stieglmeier M."/>
            <person name="Klingl A."/>
            <person name="Woyke T."/>
            <person name="Ryan C.M."/>
            <person name="Banfield J.F."/>
        </authorList>
    </citation>
    <scope>NUCLEOTIDE SEQUENCE [LARGE SCALE GENOMIC DNA]</scope>
    <source>
        <strain evidence="2">CG22_combo_CG10-13_8_21_14_all_43_18</strain>
    </source>
</reference>
<proteinExistence type="predicted"/>
<dbReference type="AlphaFoldDB" id="A0A2H0DX25"/>
<dbReference type="EMBL" id="PCTS01000042">
    <property type="protein sequence ID" value="PIP86259.1"/>
    <property type="molecule type" value="Genomic_DNA"/>
</dbReference>
<feature type="transmembrane region" description="Helical" evidence="1">
    <location>
        <begin position="32"/>
        <end position="50"/>
    </location>
</feature>
<evidence type="ECO:0000313" key="2">
    <source>
        <dbReference type="EMBL" id="PIP86259.1"/>
    </source>
</evidence>
<name>A0A2H0DX25_9BACT</name>
<gene>
    <name evidence="2" type="ORF">COW82_03015</name>
</gene>
<sequence>MMDVAFIFLAITVLFVLLIGLQSLFNLKICALCGAVSSTWIVLLVMFYVGIFNNPVLLGILMGGSVVGAMYLLEQKLPERFQIFKLPFFLTFISATYFAILQSFAFEVAAIPLLLWVFMGAIYAGRNITSLKNLGRKIIECCKNW</sequence>
<keyword evidence="1" id="KW-0812">Transmembrane</keyword>
<keyword evidence="1" id="KW-0472">Membrane</keyword>
<accession>A0A2H0DX25</accession>
<protein>
    <submittedName>
        <fullName evidence="2">Uncharacterized protein</fullName>
    </submittedName>
</protein>
<evidence type="ECO:0000313" key="3">
    <source>
        <dbReference type="Proteomes" id="UP000231276"/>
    </source>
</evidence>
<feature type="transmembrane region" description="Helical" evidence="1">
    <location>
        <begin position="56"/>
        <end position="74"/>
    </location>
</feature>